<dbReference type="Pfam" id="PF00746">
    <property type="entry name" value="Gram_pos_anchor"/>
    <property type="match status" value="1"/>
</dbReference>
<evidence type="ECO:0000313" key="9">
    <source>
        <dbReference type="EMBL" id="MBM7642639.1"/>
    </source>
</evidence>
<accession>A0ABS2PRI0</accession>
<dbReference type="RefSeq" id="WP_205009481.1">
    <property type="nucleotide sequence ID" value="NZ_JAFBEH010000016.1"/>
</dbReference>
<proteinExistence type="predicted"/>
<evidence type="ECO:0000256" key="6">
    <source>
        <dbReference type="SAM" id="Phobius"/>
    </source>
</evidence>
<keyword evidence="2" id="KW-0964">Secreted</keyword>
<dbReference type="PROSITE" id="PS50847">
    <property type="entry name" value="GRAM_POS_ANCHORING"/>
    <property type="match status" value="1"/>
</dbReference>
<feature type="compositionally biased region" description="Low complexity" evidence="5">
    <location>
        <begin position="322"/>
        <end position="351"/>
    </location>
</feature>
<keyword evidence="3 7" id="KW-0732">Signal</keyword>
<evidence type="ECO:0000256" key="5">
    <source>
        <dbReference type="SAM" id="MobiDB-lite"/>
    </source>
</evidence>
<evidence type="ECO:0000259" key="8">
    <source>
        <dbReference type="PROSITE" id="PS50847"/>
    </source>
</evidence>
<dbReference type="NCBIfam" id="TIGR01167">
    <property type="entry name" value="LPXTG_anchor"/>
    <property type="match status" value="1"/>
</dbReference>
<reference evidence="9 10" key="1">
    <citation type="submission" date="2021-01" db="EMBL/GenBank/DDBJ databases">
        <title>Genomic Encyclopedia of Type Strains, Phase IV (KMG-IV): sequencing the most valuable type-strain genomes for metagenomic binning, comparative biology and taxonomic classification.</title>
        <authorList>
            <person name="Goeker M."/>
        </authorList>
    </citation>
    <scope>NUCLEOTIDE SEQUENCE [LARGE SCALE GENOMIC DNA]</scope>
    <source>
        <strain evidence="9 10">DSM 27382</strain>
    </source>
</reference>
<keyword evidence="6" id="KW-0812">Transmembrane</keyword>
<keyword evidence="10" id="KW-1185">Reference proteome</keyword>
<feature type="transmembrane region" description="Helical" evidence="6">
    <location>
        <begin position="367"/>
        <end position="386"/>
    </location>
</feature>
<evidence type="ECO:0000256" key="3">
    <source>
        <dbReference type="ARBA" id="ARBA00022729"/>
    </source>
</evidence>
<protein>
    <submittedName>
        <fullName evidence="9">LPXTG-motif cell wall-anchored protein</fullName>
    </submittedName>
</protein>
<dbReference type="InterPro" id="IPR019931">
    <property type="entry name" value="LPXTG_anchor"/>
</dbReference>
<evidence type="ECO:0000256" key="1">
    <source>
        <dbReference type="ARBA" id="ARBA00022512"/>
    </source>
</evidence>
<keyword evidence="6" id="KW-0472">Membrane</keyword>
<feature type="chain" id="PRO_5045875902" evidence="7">
    <location>
        <begin position="30"/>
        <end position="392"/>
    </location>
</feature>
<organism evidence="9 10">
    <name type="scientific">Streptococcus loxodontisalivarius</name>
    <dbReference type="NCBI Taxonomy" id="1349415"/>
    <lineage>
        <taxon>Bacteria</taxon>
        <taxon>Bacillati</taxon>
        <taxon>Bacillota</taxon>
        <taxon>Bacilli</taxon>
        <taxon>Lactobacillales</taxon>
        <taxon>Streptococcaceae</taxon>
        <taxon>Streptococcus</taxon>
    </lineage>
</organism>
<sequence length="392" mass="42002">MKKKSYILGSVLVLALFAAGISNNQLAYAEDSQTESSQVTTVLETSEATVTEASEESSASSAIALDYLPANLQGTWENNYESDGQSYNVRMIVTNNGLSVQIKSGDQESLESVQVANIEQLAEGVYSFDITSSYAELNNEVLIGDVDYSQISGLVLANDKLYLQFGADLSADNWSKDYAFTSIDLSNVDYDTIDFPKELVGTWQASVSWGGNQNVQETYVISADGKVSKSFVDQNAGMDISEEMSISKVQKVGDNLYRLVAPDGSFLEGGIGGMYVQYQQGFYLDGDVMKPVLWSSSSFEEMTYDNPSFGSEFTRVSTDGQAASDKTASSSNSSSQSSSSSSSSQASSSSAQKEDKSSNLPSTGETVSILGAVGLVILAAVGVYLLKKKKEK</sequence>
<comment type="caution">
    <text evidence="9">The sequence shown here is derived from an EMBL/GenBank/DDBJ whole genome shotgun (WGS) entry which is preliminary data.</text>
</comment>
<name>A0ABS2PRI0_9STRE</name>
<feature type="region of interest" description="Disordered" evidence="5">
    <location>
        <begin position="320"/>
        <end position="363"/>
    </location>
</feature>
<keyword evidence="1" id="KW-0134">Cell wall</keyword>
<evidence type="ECO:0000256" key="4">
    <source>
        <dbReference type="ARBA" id="ARBA00023088"/>
    </source>
</evidence>
<feature type="domain" description="Gram-positive cocci surface proteins LPxTG" evidence="8">
    <location>
        <begin position="360"/>
        <end position="392"/>
    </location>
</feature>
<dbReference type="Proteomes" id="UP000697472">
    <property type="component" value="Unassembled WGS sequence"/>
</dbReference>
<dbReference type="EMBL" id="JAFBEH010000016">
    <property type="protein sequence ID" value="MBM7642639.1"/>
    <property type="molecule type" value="Genomic_DNA"/>
</dbReference>
<evidence type="ECO:0000256" key="7">
    <source>
        <dbReference type="SAM" id="SignalP"/>
    </source>
</evidence>
<keyword evidence="4" id="KW-0572">Peptidoglycan-anchor</keyword>
<evidence type="ECO:0000313" key="10">
    <source>
        <dbReference type="Proteomes" id="UP000697472"/>
    </source>
</evidence>
<evidence type="ECO:0000256" key="2">
    <source>
        <dbReference type="ARBA" id="ARBA00022525"/>
    </source>
</evidence>
<feature type="signal peptide" evidence="7">
    <location>
        <begin position="1"/>
        <end position="29"/>
    </location>
</feature>
<keyword evidence="6" id="KW-1133">Transmembrane helix</keyword>
<gene>
    <name evidence="9" type="ORF">JOC28_000936</name>
</gene>